<feature type="transmembrane region" description="Helical" evidence="10">
    <location>
        <begin position="145"/>
        <end position="169"/>
    </location>
</feature>
<dbReference type="GO" id="GO:0005886">
    <property type="term" value="C:plasma membrane"/>
    <property type="evidence" value="ECO:0000318"/>
    <property type="project" value="GO_Central"/>
</dbReference>
<feature type="domain" description="G-protein coupled receptors family 1 profile" evidence="11">
    <location>
        <begin position="51"/>
        <end position="345"/>
    </location>
</feature>
<evidence type="ECO:0000256" key="5">
    <source>
        <dbReference type="ARBA" id="ARBA00023040"/>
    </source>
</evidence>
<keyword evidence="4 10" id="KW-1133">Transmembrane helix</keyword>
<dbReference type="HOGENOM" id="CLU_055342_1_0_1"/>
<evidence type="ECO:0000256" key="9">
    <source>
        <dbReference type="ARBA" id="ARBA00023224"/>
    </source>
</evidence>
<dbReference type="GO" id="GO:0004993">
    <property type="term" value="F:G protein-coupled serotonin receptor activity"/>
    <property type="evidence" value="ECO:0000318"/>
    <property type="project" value="GO_Central"/>
</dbReference>
<evidence type="ECO:0000256" key="7">
    <source>
        <dbReference type="ARBA" id="ARBA00023170"/>
    </source>
</evidence>
<keyword evidence="7" id="KW-0675">Receptor</keyword>
<keyword evidence="5" id="KW-0297">G-protein coupled receptor</keyword>
<feature type="transmembrane region" description="Helical" evidence="10">
    <location>
        <begin position="181"/>
        <end position="204"/>
    </location>
</feature>
<dbReference type="GO" id="GO:0030594">
    <property type="term" value="F:neurotransmitter receptor activity"/>
    <property type="evidence" value="ECO:0000318"/>
    <property type="project" value="GO_Central"/>
</dbReference>
<comment type="subcellular location">
    <subcellularLocation>
        <location evidence="1">Cell membrane</location>
        <topology evidence="1">Multi-pass membrane protein</topology>
    </subcellularLocation>
</comment>
<evidence type="ECO:0000256" key="4">
    <source>
        <dbReference type="ARBA" id="ARBA00022989"/>
    </source>
</evidence>
<evidence type="ECO:0000256" key="2">
    <source>
        <dbReference type="ARBA" id="ARBA00022475"/>
    </source>
</evidence>
<feature type="transmembrane region" description="Helical" evidence="10">
    <location>
        <begin position="103"/>
        <end position="124"/>
    </location>
</feature>
<dbReference type="GO" id="GO:0045202">
    <property type="term" value="C:synapse"/>
    <property type="evidence" value="ECO:0007669"/>
    <property type="project" value="GOC"/>
</dbReference>
<dbReference type="KEGG" id="dpx:DAPPUDRAFT_253359"/>
<dbReference type="AlphaFoldDB" id="E9H4N1"/>
<keyword evidence="3 10" id="KW-0812">Transmembrane</keyword>
<keyword evidence="9" id="KW-0807">Transducer</keyword>
<evidence type="ECO:0000256" key="10">
    <source>
        <dbReference type="SAM" id="Phobius"/>
    </source>
</evidence>
<dbReference type="Proteomes" id="UP000000305">
    <property type="component" value="Unassembled WGS sequence"/>
</dbReference>
<evidence type="ECO:0000256" key="1">
    <source>
        <dbReference type="ARBA" id="ARBA00004651"/>
    </source>
</evidence>
<evidence type="ECO:0000256" key="8">
    <source>
        <dbReference type="ARBA" id="ARBA00023180"/>
    </source>
</evidence>
<dbReference type="GO" id="GO:0007187">
    <property type="term" value="P:G protein-coupled receptor signaling pathway, coupled to cyclic nucleotide second messenger"/>
    <property type="evidence" value="ECO:0000318"/>
    <property type="project" value="GO_Central"/>
</dbReference>
<dbReference type="PANTHER" id="PTHR24246">
    <property type="entry name" value="OLFACTORY RECEPTOR AND ADENOSINE RECEPTOR"/>
    <property type="match status" value="1"/>
</dbReference>
<reference evidence="12 13" key="1">
    <citation type="journal article" date="2011" name="Science">
        <title>The ecoresponsive genome of Daphnia pulex.</title>
        <authorList>
            <person name="Colbourne J.K."/>
            <person name="Pfrender M.E."/>
            <person name="Gilbert D."/>
            <person name="Thomas W.K."/>
            <person name="Tucker A."/>
            <person name="Oakley T.H."/>
            <person name="Tokishita S."/>
            <person name="Aerts A."/>
            <person name="Arnold G.J."/>
            <person name="Basu M.K."/>
            <person name="Bauer D.J."/>
            <person name="Caceres C.E."/>
            <person name="Carmel L."/>
            <person name="Casola C."/>
            <person name="Choi J.H."/>
            <person name="Detter J.C."/>
            <person name="Dong Q."/>
            <person name="Dusheyko S."/>
            <person name="Eads B.D."/>
            <person name="Frohlich T."/>
            <person name="Geiler-Samerotte K.A."/>
            <person name="Gerlach D."/>
            <person name="Hatcher P."/>
            <person name="Jogdeo S."/>
            <person name="Krijgsveld J."/>
            <person name="Kriventseva E.V."/>
            <person name="Kultz D."/>
            <person name="Laforsch C."/>
            <person name="Lindquist E."/>
            <person name="Lopez J."/>
            <person name="Manak J.R."/>
            <person name="Muller J."/>
            <person name="Pangilinan J."/>
            <person name="Patwardhan R.P."/>
            <person name="Pitluck S."/>
            <person name="Pritham E.J."/>
            <person name="Rechtsteiner A."/>
            <person name="Rho M."/>
            <person name="Rogozin I.B."/>
            <person name="Sakarya O."/>
            <person name="Salamov A."/>
            <person name="Schaack S."/>
            <person name="Shapiro H."/>
            <person name="Shiga Y."/>
            <person name="Skalitzky C."/>
            <person name="Smith Z."/>
            <person name="Souvorov A."/>
            <person name="Sung W."/>
            <person name="Tang Z."/>
            <person name="Tsuchiya D."/>
            <person name="Tu H."/>
            <person name="Vos H."/>
            <person name="Wang M."/>
            <person name="Wolf Y.I."/>
            <person name="Yamagata H."/>
            <person name="Yamada T."/>
            <person name="Ye Y."/>
            <person name="Shaw J.R."/>
            <person name="Andrews J."/>
            <person name="Crease T.J."/>
            <person name="Tang H."/>
            <person name="Lucas S.M."/>
            <person name="Robertson H.M."/>
            <person name="Bork P."/>
            <person name="Koonin E.V."/>
            <person name="Zdobnov E.M."/>
            <person name="Grigoriev I.V."/>
            <person name="Lynch M."/>
            <person name="Boore J.L."/>
        </authorList>
    </citation>
    <scope>NUCLEOTIDE SEQUENCE [LARGE SCALE GENOMIC DNA]</scope>
</reference>
<dbReference type="EMBL" id="GL732592">
    <property type="protein sequence ID" value="EFX73174.1"/>
    <property type="molecule type" value="Genomic_DNA"/>
</dbReference>
<proteinExistence type="predicted"/>
<name>E9H4N1_DAPPU</name>
<feature type="transmembrane region" description="Helical" evidence="10">
    <location>
        <begin position="36"/>
        <end position="60"/>
    </location>
</feature>
<evidence type="ECO:0000256" key="3">
    <source>
        <dbReference type="ARBA" id="ARBA00022692"/>
    </source>
</evidence>
<dbReference type="PROSITE" id="PS50262">
    <property type="entry name" value="G_PROTEIN_RECEP_F1_2"/>
    <property type="match status" value="1"/>
</dbReference>
<evidence type="ECO:0000259" key="11">
    <source>
        <dbReference type="PROSITE" id="PS50262"/>
    </source>
</evidence>
<keyword evidence="8" id="KW-0325">Glycoprotein</keyword>
<sequence length="365" mass="41880">MSSTRMNNSSLETLQHDIVLDQYGEVYNPIDIRDDILITLKFVCCIIGIPLNVSIAVTIIRHRRLHMKPRNIFLLGIIFSYLAFFVPAIIELIYWGLLPLESLCLAYVAVIPLPHFLLLWNMLLALADRFVAIKYPLLHREKMTVCLASCFVCFTSILLAFLLKFVYIFRLVPLRCVMWLVRVKILMAILAVLFVSCTALNFVVYRKTKVLLRQCRTLDPPPEDHSLSRNNFESIELAPIENDWRCVRASTSSSVTNNENSSTVVRPMSIHVDRRKLNQIEMETTLTLIFGVTSLVVIVCPYVIFICLFSMCRLVSQSECSNFNWLSPYLIEMGLINAVYSPLIFLMRNGELLKALLTCRVCARK</sequence>
<evidence type="ECO:0000313" key="13">
    <source>
        <dbReference type="Proteomes" id="UP000000305"/>
    </source>
</evidence>
<evidence type="ECO:0000313" key="12">
    <source>
        <dbReference type="EMBL" id="EFX73174.1"/>
    </source>
</evidence>
<dbReference type="InParanoid" id="E9H4N1"/>
<feature type="transmembrane region" description="Helical" evidence="10">
    <location>
        <begin position="323"/>
        <end position="346"/>
    </location>
</feature>
<keyword evidence="13" id="KW-1185">Reference proteome</keyword>
<accession>E9H4N1</accession>
<gene>
    <name evidence="12" type="ORF">DAPPUDRAFT_253359</name>
</gene>
<dbReference type="CDD" id="cd00637">
    <property type="entry name" value="7tm_classA_rhodopsin-like"/>
    <property type="match status" value="1"/>
</dbReference>
<dbReference type="InterPro" id="IPR017452">
    <property type="entry name" value="GPCR_Rhodpsn_7TM"/>
</dbReference>
<feature type="transmembrane region" description="Helical" evidence="10">
    <location>
        <begin position="72"/>
        <end position="97"/>
    </location>
</feature>
<dbReference type="Gene3D" id="1.20.1070.10">
    <property type="entry name" value="Rhodopsin 7-helix transmembrane proteins"/>
    <property type="match status" value="1"/>
</dbReference>
<feature type="transmembrane region" description="Helical" evidence="10">
    <location>
        <begin position="284"/>
        <end position="311"/>
    </location>
</feature>
<organism evidence="12 13">
    <name type="scientific">Daphnia pulex</name>
    <name type="common">Water flea</name>
    <dbReference type="NCBI Taxonomy" id="6669"/>
    <lineage>
        <taxon>Eukaryota</taxon>
        <taxon>Metazoa</taxon>
        <taxon>Ecdysozoa</taxon>
        <taxon>Arthropoda</taxon>
        <taxon>Crustacea</taxon>
        <taxon>Branchiopoda</taxon>
        <taxon>Diplostraca</taxon>
        <taxon>Cladocera</taxon>
        <taxon>Anomopoda</taxon>
        <taxon>Daphniidae</taxon>
        <taxon>Daphnia</taxon>
    </lineage>
</organism>
<dbReference type="SUPFAM" id="SSF81321">
    <property type="entry name" value="Family A G protein-coupled receptor-like"/>
    <property type="match status" value="1"/>
</dbReference>
<dbReference type="OrthoDB" id="6363892at2759"/>
<dbReference type="GO" id="GO:0030425">
    <property type="term" value="C:dendrite"/>
    <property type="evidence" value="ECO:0000318"/>
    <property type="project" value="GO_Central"/>
</dbReference>
<dbReference type="GO" id="GO:0007188">
    <property type="term" value="P:adenylate cyclase-modulating G protein-coupled receptor signaling pathway"/>
    <property type="evidence" value="ECO:0000318"/>
    <property type="project" value="GO_Central"/>
</dbReference>
<dbReference type="PANTHER" id="PTHR24246:SF27">
    <property type="entry name" value="ADENOSINE RECEPTOR, ISOFORM A"/>
    <property type="match status" value="1"/>
</dbReference>
<evidence type="ECO:0000256" key="6">
    <source>
        <dbReference type="ARBA" id="ARBA00023136"/>
    </source>
</evidence>
<keyword evidence="2" id="KW-1003">Cell membrane</keyword>
<protein>
    <recommendedName>
        <fullName evidence="11">G-protein coupled receptors family 1 profile domain-containing protein</fullName>
    </recommendedName>
</protein>
<keyword evidence="6 10" id="KW-0472">Membrane</keyword>
<dbReference type="PhylomeDB" id="E9H4N1"/>
<dbReference type="GO" id="GO:0007268">
    <property type="term" value="P:chemical synaptic transmission"/>
    <property type="evidence" value="ECO:0000318"/>
    <property type="project" value="GO_Central"/>
</dbReference>